<evidence type="ECO:0000313" key="2">
    <source>
        <dbReference type="Proteomes" id="UP000283627"/>
    </source>
</evidence>
<accession>A0A423KFK2</accession>
<gene>
    <name evidence="1" type="ORF">BK665_16955</name>
</gene>
<protein>
    <submittedName>
        <fullName evidence="1">Uncharacterized protein</fullName>
    </submittedName>
</protein>
<organism evidence="1 2">
    <name type="scientific">Pseudomonas frederiksbergensis</name>
    <dbReference type="NCBI Taxonomy" id="104087"/>
    <lineage>
        <taxon>Bacteria</taxon>
        <taxon>Pseudomonadati</taxon>
        <taxon>Pseudomonadota</taxon>
        <taxon>Gammaproteobacteria</taxon>
        <taxon>Pseudomonadales</taxon>
        <taxon>Pseudomonadaceae</taxon>
        <taxon>Pseudomonas</taxon>
    </lineage>
</organism>
<dbReference type="AlphaFoldDB" id="A0A423KFK2"/>
<dbReference type="EMBL" id="MOBP01000012">
    <property type="protein sequence ID" value="RON51567.1"/>
    <property type="molecule type" value="Genomic_DNA"/>
</dbReference>
<sequence length="165" mass="18310">MASNPGKSAKIEIELVEKDTHAWNTIGAGHTWCLLIYGLHIMAFQGCDCGEYLAKSIFHAVADPEVIAVADNDGRAHESYSDFDNGMLKKRRIQPCSQFSIGRLRSDYYLFGLEKAMRGRLLLAGCCPPFCAADSIRPQFVDQLQGVCSLKMLKQFVKKDSFAAL</sequence>
<comment type="caution">
    <text evidence="1">The sequence shown here is derived from an EMBL/GenBank/DDBJ whole genome shotgun (WGS) entry which is preliminary data.</text>
</comment>
<dbReference type="Proteomes" id="UP000283627">
    <property type="component" value="Unassembled WGS sequence"/>
</dbReference>
<evidence type="ECO:0000313" key="1">
    <source>
        <dbReference type="EMBL" id="RON51567.1"/>
    </source>
</evidence>
<proteinExistence type="predicted"/>
<name>A0A423KFK2_9PSED</name>
<reference evidence="1 2" key="1">
    <citation type="submission" date="2016-10" db="EMBL/GenBank/DDBJ databases">
        <title>Comparative genome analysis of multiple Pseudomonas spp. focuses on biocontrol and plant growth promoting traits.</title>
        <authorList>
            <person name="Tao X.-Y."/>
            <person name="Taylor C.G."/>
        </authorList>
    </citation>
    <scope>NUCLEOTIDE SEQUENCE [LARGE SCALE GENOMIC DNA]</scope>
    <source>
        <strain evidence="1 2">39A2</strain>
    </source>
</reference>